<dbReference type="InParanoid" id="A5E603"/>
<dbReference type="GO" id="GO:0072546">
    <property type="term" value="C:EMC complex"/>
    <property type="evidence" value="ECO:0007669"/>
    <property type="project" value="EnsemblFungi"/>
</dbReference>
<keyword evidence="6" id="KW-1133">Transmembrane helix</keyword>
<dbReference type="OMA" id="QQTFKVI"/>
<dbReference type="HOGENOM" id="CLU_098404_2_0_1"/>
<organism evidence="9 10">
    <name type="scientific">Lodderomyces elongisporus (strain ATCC 11503 / CBS 2605 / JCM 1781 / NBRC 1676 / NRRL YB-4239)</name>
    <name type="common">Yeast</name>
    <name type="synonym">Saccharomyces elongisporus</name>
    <dbReference type="NCBI Taxonomy" id="379508"/>
    <lineage>
        <taxon>Eukaryota</taxon>
        <taxon>Fungi</taxon>
        <taxon>Dikarya</taxon>
        <taxon>Ascomycota</taxon>
        <taxon>Saccharomycotina</taxon>
        <taxon>Pichiomycetes</taxon>
        <taxon>Debaryomycetaceae</taxon>
        <taxon>Candida/Lodderomyces clade</taxon>
        <taxon>Lodderomyces</taxon>
    </lineage>
</organism>
<evidence type="ECO:0000256" key="2">
    <source>
        <dbReference type="ARBA" id="ARBA00007715"/>
    </source>
</evidence>
<evidence type="ECO:0000256" key="8">
    <source>
        <dbReference type="PIRNR" id="PIRNR017207"/>
    </source>
</evidence>
<evidence type="ECO:0000256" key="5">
    <source>
        <dbReference type="ARBA" id="ARBA00022824"/>
    </source>
</evidence>
<comment type="similarity">
    <text evidence="2 8">Belongs to the EMC4 family.</text>
</comment>
<protein>
    <recommendedName>
        <fullName evidence="3 8">ER membrane protein complex subunit 4</fullName>
    </recommendedName>
</protein>
<dbReference type="InterPro" id="IPR009445">
    <property type="entry name" value="TMEM85/Emc4"/>
</dbReference>
<dbReference type="GeneID" id="5230794"/>
<reference evidence="9 10" key="1">
    <citation type="journal article" date="2009" name="Nature">
        <title>Evolution of pathogenicity and sexual reproduction in eight Candida genomes.</title>
        <authorList>
            <person name="Butler G."/>
            <person name="Rasmussen M.D."/>
            <person name="Lin M.F."/>
            <person name="Santos M.A."/>
            <person name="Sakthikumar S."/>
            <person name="Munro C.A."/>
            <person name="Rheinbay E."/>
            <person name="Grabherr M."/>
            <person name="Forche A."/>
            <person name="Reedy J.L."/>
            <person name="Agrafioti I."/>
            <person name="Arnaud M.B."/>
            <person name="Bates S."/>
            <person name="Brown A.J."/>
            <person name="Brunke S."/>
            <person name="Costanzo M.C."/>
            <person name="Fitzpatrick D.A."/>
            <person name="de Groot P.W."/>
            <person name="Harris D."/>
            <person name="Hoyer L.L."/>
            <person name="Hube B."/>
            <person name="Klis F.M."/>
            <person name="Kodira C."/>
            <person name="Lennard N."/>
            <person name="Logue M.E."/>
            <person name="Martin R."/>
            <person name="Neiman A.M."/>
            <person name="Nikolaou E."/>
            <person name="Quail M.A."/>
            <person name="Quinn J."/>
            <person name="Santos M.C."/>
            <person name="Schmitzberger F.F."/>
            <person name="Sherlock G."/>
            <person name="Shah P."/>
            <person name="Silverstein K.A."/>
            <person name="Skrzypek M.S."/>
            <person name="Soll D."/>
            <person name="Staggs R."/>
            <person name="Stansfield I."/>
            <person name="Stumpf M.P."/>
            <person name="Sudbery P.E."/>
            <person name="Srikantha T."/>
            <person name="Zeng Q."/>
            <person name="Berman J."/>
            <person name="Berriman M."/>
            <person name="Heitman J."/>
            <person name="Gow N.A."/>
            <person name="Lorenz M.C."/>
            <person name="Birren B.W."/>
            <person name="Kellis M."/>
            <person name="Cuomo C.A."/>
        </authorList>
    </citation>
    <scope>NUCLEOTIDE SEQUENCE [LARGE SCALE GENOMIC DNA]</scope>
    <source>
        <strain evidence="10">ATCC 11503 / BCRC 21390 / CBS 2605 / JCM 1781 / NBRC 1676 / NRRL YB-4239</strain>
    </source>
</reference>
<dbReference type="GO" id="GO:0032977">
    <property type="term" value="F:membrane insertase activity"/>
    <property type="evidence" value="ECO:0007669"/>
    <property type="project" value="EnsemblFungi"/>
</dbReference>
<dbReference type="KEGG" id="lel:PVL30_005180"/>
<evidence type="ECO:0000256" key="3">
    <source>
        <dbReference type="ARBA" id="ARBA00020820"/>
    </source>
</evidence>
<dbReference type="EMBL" id="CH981531">
    <property type="protein sequence ID" value="EDK46861.1"/>
    <property type="molecule type" value="Genomic_DNA"/>
</dbReference>
<evidence type="ECO:0000313" key="10">
    <source>
        <dbReference type="Proteomes" id="UP000001996"/>
    </source>
</evidence>
<evidence type="ECO:0000313" key="9">
    <source>
        <dbReference type="EMBL" id="EDK46861.1"/>
    </source>
</evidence>
<name>A5E603_LODEL</name>
<dbReference type="GO" id="GO:0006644">
    <property type="term" value="P:phospholipid metabolic process"/>
    <property type="evidence" value="ECO:0007669"/>
    <property type="project" value="EnsemblFungi"/>
</dbReference>
<keyword evidence="10" id="KW-1185">Reference proteome</keyword>
<evidence type="ECO:0000256" key="6">
    <source>
        <dbReference type="ARBA" id="ARBA00022989"/>
    </source>
</evidence>
<keyword evidence="7 8" id="KW-0472">Membrane</keyword>
<dbReference type="eggNOG" id="KOG3318">
    <property type="taxonomic scope" value="Eukaryota"/>
</dbReference>
<sequence length="188" mass="20861">MKRFEEILNPQIVPNNKIRKTNESIASPSGFTLVTASASASASASATTTKITSAANPKSTKSNAEVELLKSKKIWEVAIAPAKSIPMNLFMSYMTGNSLQIIPMSMTLMLLWNPIKAIFNDTNISFSKLETKSNRGQITLAKLVFILFQVLNMGVGVYKLYKMGLIPHTEADWLAWKEYAPPLERVYI</sequence>
<accession>A5E603</accession>
<dbReference type="PANTHER" id="PTHR19315">
    <property type="entry name" value="ER MEMBRANE PROTEIN COMPLEX SUBUNIT 4"/>
    <property type="match status" value="1"/>
</dbReference>
<dbReference type="Proteomes" id="UP000001996">
    <property type="component" value="Unassembled WGS sequence"/>
</dbReference>
<evidence type="ECO:0000256" key="1">
    <source>
        <dbReference type="ARBA" id="ARBA00004477"/>
    </source>
</evidence>
<dbReference type="PIRSF" id="PIRSF017207">
    <property type="entry name" value="UCP017207_TM-p85"/>
    <property type="match status" value="1"/>
</dbReference>
<dbReference type="FunCoup" id="A5E603">
    <property type="interactions" value="730"/>
</dbReference>
<evidence type="ECO:0000256" key="7">
    <source>
        <dbReference type="ARBA" id="ARBA00023136"/>
    </source>
</evidence>
<keyword evidence="5" id="KW-0256">Endoplasmic reticulum</keyword>
<dbReference type="AlphaFoldDB" id="A5E603"/>
<comment type="subcellular location">
    <subcellularLocation>
        <location evidence="1">Endoplasmic reticulum membrane</location>
        <topology evidence="1">Multi-pass membrane protein</topology>
    </subcellularLocation>
</comment>
<dbReference type="VEuPathDB" id="FungiDB:LELG_05042"/>
<dbReference type="STRING" id="379508.A5E603"/>
<dbReference type="Pfam" id="PF06417">
    <property type="entry name" value="EMC4"/>
    <property type="match status" value="1"/>
</dbReference>
<dbReference type="GO" id="GO:0015914">
    <property type="term" value="P:phospholipid transport"/>
    <property type="evidence" value="ECO:0007669"/>
    <property type="project" value="EnsemblFungi"/>
</dbReference>
<gene>
    <name evidence="9" type="ORF">LELG_05042</name>
</gene>
<keyword evidence="4" id="KW-0812">Transmembrane</keyword>
<dbReference type="OrthoDB" id="369569at2759"/>
<proteinExistence type="inferred from homology"/>
<dbReference type="GO" id="GO:0045050">
    <property type="term" value="P:protein insertion into ER membrane by stop-transfer membrane-anchor sequence"/>
    <property type="evidence" value="ECO:0007669"/>
    <property type="project" value="EnsemblFungi"/>
</dbReference>
<evidence type="ECO:0000256" key="4">
    <source>
        <dbReference type="ARBA" id="ARBA00022692"/>
    </source>
</evidence>